<evidence type="ECO:0000256" key="2">
    <source>
        <dbReference type="ARBA" id="ARBA00007391"/>
    </source>
</evidence>
<protein>
    <recommendedName>
        <fullName evidence="4 13">Error-prone DNA polymerase</fullName>
        <ecNumber evidence="3 13">2.7.7.7</ecNumber>
    </recommendedName>
</protein>
<dbReference type="NCBIfam" id="NF004225">
    <property type="entry name" value="PRK05672.1"/>
    <property type="match status" value="1"/>
</dbReference>
<feature type="compositionally biased region" description="Basic and acidic residues" evidence="14">
    <location>
        <begin position="1149"/>
        <end position="1159"/>
    </location>
</feature>
<dbReference type="SMART" id="SM00481">
    <property type="entry name" value="POLIIIAc"/>
    <property type="match status" value="1"/>
</dbReference>
<evidence type="ECO:0000256" key="6">
    <source>
        <dbReference type="ARBA" id="ARBA00022679"/>
    </source>
</evidence>
<comment type="function">
    <text evidence="13">DNA polymerase involved in damage-induced mutagenesis and translesion synthesis (TLS). It is not the major replicative DNA polymerase.</text>
</comment>
<keyword evidence="7 13" id="KW-0548">Nucleotidyltransferase</keyword>
<dbReference type="InterPro" id="IPR023073">
    <property type="entry name" value="DnaE2"/>
</dbReference>
<evidence type="ECO:0000256" key="3">
    <source>
        <dbReference type="ARBA" id="ARBA00012417"/>
    </source>
</evidence>
<evidence type="ECO:0000256" key="1">
    <source>
        <dbReference type="ARBA" id="ARBA00004496"/>
    </source>
</evidence>
<dbReference type="GO" id="GO:0003676">
    <property type="term" value="F:nucleic acid binding"/>
    <property type="evidence" value="ECO:0007669"/>
    <property type="project" value="InterPro"/>
</dbReference>
<comment type="catalytic activity">
    <reaction evidence="12 13">
        <text>DNA(n) + a 2'-deoxyribonucleoside 5'-triphosphate = DNA(n+1) + diphosphate</text>
        <dbReference type="Rhea" id="RHEA:22508"/>
        <dbReference type="Rhea" id="RHEA-COMP:17339"/>
        <dbReference type="Rhea" id="RHEA-COMP:17340"/>
        <dbReference type="ChEBI" id="CHEBI:33019"/>
        <dbReference type="ChEBI" id="CHEBI:61560"/>
        <dbReference type="ChEBI" id="CHEBI:173112"/>
        <dbReference type="EC" id="2.7.7.7"/>
    </reaction>
</comment>
<dbReference type="InterPro" id="IPR011708">
    <property type="entry name" value="DNA_pol3_alpha_NTPase_dom"/>
</dbReference>
<gene>
    <name evidence="13 16" type="primary">dnaE2</name>
    <name evidence="16" type="ORF">EKJ_15880</name>
</gene>
<keyword evidence="5 13" id="KW-0963">Cytoplasm</keyword>
<comment type="similarity">
    <text evidence="2 13">Belongs to the DNA polymerase type-C family. DnaE2 subfamily.</text>
</comment>
<sequence>MPENDLQIPKRTIELDPADISPPTRAPYVELGILSCFSFLRGASDAVDLVLQARALGYDAIGIADANTMAGVVRLHTESKTLKLKPLIGCRIETVEGLCFLAYPRDRAAYGRLCRLISAGRMRTLDGEWQEKGACDISLAMLAAHGEGVQLVLLPPHDLDQRFTVEVQSNVVAFPAREPRVETELETEDRSRAAPAASRDITGSFEELLPHLVVLLPTLRHVAAAFLYSENDIARIERLDTLAREHGLSILATNDVHYATPDRRPLQDVMTAIRHKTTVAAAGHLLHGNGERYLKPPETMVRLFERWPHAIAATRALADKCNFSLDELAYEYPEEIHPDGQNPQQFLAAETWKGAAWRYPGGVPEGVRETLERELALIGKLDLARYFLTIKDIVDYARGVDPPILCQGRGSAANSAVCYCLGITNVDPAKHALLFDRFISEERKEPPDIDVDFEHERREEVIQYIYRKYGRHRAGLCATVIHYRPRMAIREVGKAMGLTEDVTAALAKTVWGGWGREISEKHAAETGMDVSDPHLRRVLKLTEQMIGMPRHLSQHVGGFILTEGALTETVPIGNGAMPERSFIEWDKDDIEALGILKVDVLALGMLTCIRKCLDLVDEHHGRTLTLAAVPREDPETYAMLRKGDSLGVFQVESRAQMNMLPRLRPREFYDLVIQVAIVRPGPIQGDMVHPYLKRRRGVEPVVIPAPSPRHGPPDELSSILGRTLGVPIFQEQAMKIALDAAKFSSLEANRLRKAMATFRSRGMVDELQDMMVERMVGRGYDRDFAQRCFNQIRGFGEYGFPESHAASFAHLVYVSSWLKCHFPAAFGCALLNSQPMGFYAPAQIVRDAREHGVVVLPTDVNHSQWNCTLEPLATDDEIVQNPSDDRGRQDRHIALRLGLRQVDGLPEAAAARLITEREERGEYTDVAALRDRARIAPAHVERLASADCFGSIELSRRQALWQARSIVGGADLPLFAAAAARDEGAEVAQTQLPAMPLSEEVVADYQTTRLSLKAHPMAFLRASLAERGFVRACDLRDRKFRSMVHVAGVVLIRQRPGSAKGVCFITLEDESGVINLVVWPDLKEKQRRVVMGARLMEVRGRVEYDDEVIHVIAHHMEDATHQLYRLSDDMLNAPVARADHVTSPLPDKFNPRDNLREGAADPYRPVEPWEEPPPGNRECGWFGPNSGGHPRDVRIIPPSRDFH</sequence>
<evidence type="ECO:0000256" key="9">
    <source>
        <dbReference type="ARBA" id="ARBA00022763"/>
    </source>
</evidence>
<feature type="compositionally biased region" description="Basic and acidic residues" evidence="14">
    <location>
        <begin position="1189"/>
        <end position="1203"/>
    </location>
</feature>
<name>A0A3T1CID3_9SPHN</name>
<dbReference type="InterPro" id="IPR040982">
    <property type="entry name" value="DNA_pol3_finger"/>
</dbReference>
<dbReference type="CDD" id="cd04485">
    <property type="entry name" value="DnaE_OBF"/>
    <property type="match status" value="1"/>
</dbReference>
<evidence type="ECO:0000256" key="7">
    <source>
        <dbReference type="ARBA" id="ARBA00022695"/>
    </source>
</evidence>
<dbReference type="InterPro" id="IPR004365">
    <property type="entry name" value="NA-bd_OB_tRNA"/>
</dbReference>
<dbReference type="HAMAP" id="MF_01902">
    <property type="entry name" value="DNApol_error_prone"/>
    <property type="match status" value="1"/>
</dbReference>
<evidence type="ECO:0000256" key="14">
    <source>
        <dbReference type="SAM" id="MobiDB-lite"/>
    </source>
</evidence>
<dbReference type="EMBL" id="AP019389">
    <property type="protein sequence ID" value="BBI20741.1"/>
    <property type="molecule type" value="Genomic_DNA"/>
</dbReference>
<keyword evidence="8 13" id="KW-0235">DNA replication</keyword>
<dbReference type="Proteomes" id="UP000290057">
    <property type="component" value="Chromosome"/>
</dbReference>
<dbReference type="RefSeq" id="WP_130586490.1">
    <property type="nucleotide sequence ID" value="NZ_AP019389.1"/>
</dbReference>
<dbReference type="NCBIfam" id="TIGR00594">
    <property type="entry name" value="polc"/>
    <property type="match status" value="1"/>
</dbReference>
<evidence type="ECO:0000256" key="10">
    <source>
        <dbReference type="ARBA" id="ARBA00022932"/>
    </source>
</evidence>
<keyword evidence="11 13" id="KW-0234">DNA repair</keyword>
<evidence type="ECO:0000256" key="12">
    <source>
        <dbReference type="ARBA" id="ARBA00049244"/>
    </source>
</evidence>
<dbReference type="Gene3D" id="1.10.150.870">
    <property type="match status" value="1"/>
</dbReference>
<dbReference type="Pfam" id="PF14579">
    <property type="entry name" value="HHH_6"/>
    <property type="match status" value="1"/>
</dbReference>
<dbReference type="GO" id="GO:0003887">
    <property type="term" value="F:DNA-directed DNA polymerase activity"/>
    <property type="evidence" value="ECO:0007669"/>
    <property type="project" value="UniProtKB-UniRule"/>
</dbReference>
<comment type="subcellular location">
    <subcellularLocation>
        <location evidence="1 13">Cytoplasm</location>
    </subcellularLocation>
</comment>
<evidence type="ECO:0000256" key="11">
    <source>
        <dbReference type="ARBA" id="ARBA00023204"/>
    </source>
</evidence>
<dbReference type="InterPro" id="IPR004805">
    <property type="entry name" value="DnaE2/DnaE/PolC"/>
</dbReference>
<keyword evidence="17" id="KW-1185">Reference proteome</keyword>
<evidence type="ECO:0000313" key="16">
    <source>
        <dbReference type="EMBL" id="BBI20741.1"/>
    </source>
</evidence>
<evidence type="ECO:0000256" key="4">
    <source>
        <dbReference type="ARBA" id="ARBA00017273"/>
    </source>
</evidence>
<keyword evidence="10 13" id="KW-0239">DNA-directed DNA polymerase</keyword>
<dbReference type="Pfam" id="PF01336">
    <property type="entry name" value="tRNA_anti-codon"/>
    <property type="match status" value="1"/>
</dbReference>
<dbReference type="PANTHER" id="PTHR32294:SF4">
    <property type="entry name" value="ERROR-PRONE DNA POLYMERASE"/>
    <property type="match status" value="1"/>
</dbReference>
<keyword evidence="9 13" id="KW-0227">DNA damage</keyword>
<dbReference type="Pfam" id="PF17657">
    <property type="entry name" value="DNA_pol3_finger"/>
    <property type="match status" value="1"/>
</dbReference>
<dbReference type="SUPFAM" id="SSF89550">
    <property type="entry name" value="PHP domain-like"/>
    <property type="match status" value="1"/>
</dbReference>
<dbReference type="PANTHER" id="PTHR32294">
    <property type="entry name" value="DNA POLYMERASE III SUBUNIT ALPHA"/>
    <property type="match status" value="1"/>
</dbReference>
<accession>A0A3T1CID3</accession>
<dbReference type="InterPro" id="IPR016195">
    <property type="entry name" value="Pol/histidinol_Pase-like"/>
</dbReference>
<evidence type="ECO:0000313" key="17">
    <source>
        <dbReference type="Proteomes" id="UP000290057"/>
    </source>
</evidence>
<dbReference type="InterPro" id="IPR029460">
    <property type="entry name" value="DNAPol_HHH"/>
</dbReference>
<reference evidence="16 17" key="1">
    <citation type="submission" date="2019-01" db="EMBL/GenBank/DDBJ databases">
        <title>Complete genome sequence of Erythrobacter flavus KJ5.</title>
        <authorList>
            <person name="Kanesaki Y."/>
            <person name="Brotosudarmo T."/>
            <person name="Moriuchi R."/>
            <person name="Awai K."/>
        </authorList>
    </citation>
    <scope>NUCLEOTIDE SEQUENCE [LARGE SCALE GENOMIC DNA]</scope>
    <source>
        <strain evidence="16 17">KJ5</strain>
    </source>
</reference>
<dbReference type="GO" id="GO:0008408">
    <property type="term" value="F:3'-5' exonuclease activity"/>
    <property type="evidence" value="ECO:0007669"/>
    <property type="project" value="InterPro"/>
</dbReference>
<dbReference type="AlphaFoldDB" id="A0A3T1CID3"/>
<evidence type="ECO:0000256" key="13">
    <source>
        <dbReference type="HAMAP-Rule" id="MF_01902"/>
    </source>
</evidence>
<evidence type="ECO:0000259" key="15">
    <source>
        <dbReference type="SMART" id="SM00481"/>
    </source>
</evidence>
<evidence type="ECO:0000256" key="8">
    <source>
        <dbReference type="ARBA" id="ARBA00022705"/>
    </source>
</evidence>
<dbReference type="Gene3D" id="3.20.20.140">
    <property type="entry name" value="Metal-dependent hydrolases"/>
    <property type="match status" value="1"/>
</dbReference>
<dbReference type="GO" id="GO:0006281">
    <property type="term" value="P:DNA repair"/>
    <property type="evidence" value="ECO:0007669"/>
    <property type="project" value="UniProtKB-UniRule"/>
</dbReference>
<dbReference type="GO" id="GO:0006260">
    <property type="term" value="P:DNA replication"/>
    <property type="evidence" value="ECO:0007669"/>
    <property type="project" value="UniProtKB-KW"/>
</dbReference>
<organism evidence="16 17">
    <name type="scientific">Qipengyuania flava</name>
    <dbReference type="NCBI Taxonomy" id="192812"/>
    <lineage>
        <taxon>Bacteria</taxon>
        <taxon>Pseudomonadati</taxon>
        <taxon>Pseudomonadota</taxon>
        <taxon>Alphaproteobacteria</taxon>
        <taxon>Sphingomonadales</taxon>
        <taxon>Erythrobacteraceae</taxon>
        <taxon>Qipengyuania</taxon>
    </lineage>
</organism>
<proteinExistence type="inferred from homology"/>
<dbReference type="Pfam" id="PF07733">
    <property type="entry name" value="DNA_pol3_alpha"/>
    <property type="match status" value="1"/>
</dbReference>
<dbReference type="EC" id="2.7.7.7" evidence="3 13"/>
<dbReference type="Pfam" id="PF02811">
    <property type="entry name" value="PHP"/>
    <property type="match status" value="1"/>
</dbReference>
<dbReference type="InterPro" id="IPR003141">
    <property type="entry name" value="Pol/His_phosphatase_N"/>
</dbReference>
<feature type="domain" description="Polymerase/histidinol phosphatase N-terminal" evidence="15">
    <location>
        <begin position="29"/>
        <end position="96"/>
    </location>
</feature>
<dbReference type="CDD" id="cd07434">
    <property type="entry name" value="PHP_PolIIIA_DnaE2"/>
    <property type="match status" value="1"/>
</dbReference>
<evidence type="ECO:0000256" key="5">
    <source>
        <dbReference type="ARBA" id="ARBA00022490"/>
    </source>
</evidence>
<dbReference type="GO" id="GO:0005737">
    <property type="term" value="C:cytoplasm"/>
    <property type="evidence" value="ECO:0007669"/>
    <property type="project" value="UniProtKB-SubCell"/>
</dbReference>
<keyword evidence="6 13" id="KW-0808">Transferase</keyword>
<dbReference type="InterPro" id="IPR004013">
    <property type="entry name" value="PHP_dom"/>
</dbReference>
<feature type="region of interest" description="Disordered" evidence="14">
    <location>
        <begin position="1142"/>
        <end position="1203"/>
    </location>
</feature>